<keyword evidence="2" id="KW-1185">Reference proteome</keyword>
<reference evidence="1 2" key="1">
    <citation type="submission" date="2019-07" db="EMBL/GenBank/DDBJ databases">
        <title>The draft genome sequence of Aquimarina algiphila M91.</title>
        <authorList>
            <person name="Meng X."/>
        </authorList>
    </citation>
    <scope>NUCLEOTIDE SEQUENCE [LARGE SCALE GENOMIC DNA]</scope>
    <source>
        <strain evidence="1 2">M91</strain>
    </source>
</reference>
<comment type="caution">
    <text evidence="1">The sequence shown here is derived from an EMBL/GenBank/DDBJ whole genome shotgun (WGS) entry which is preliminary data.</text>
</comment>
<protein>
    <recommendedName>
        <fullName evidence="3">HK97 gp10 family phage protein</fullName>
    </recommendedName>
</protein>
<dbReference type="RefSeq" id="WP_143918170.1">
    <property type="nucleotide sequence ID" value="NZ_CANMIK010000072.1"/>
</dbReference>
<evidence type="ECO:0000313" key="1">
    <source>
        <dbReference type="EMBL" id="TSE05245.1"/>
    </source>
</evidence>
<dbReference type="Proteomes" id="UP000318833">
    <property type="component" value="Unassembled WGS sequence"/>
</dbReference>
<dbReference type="OrthoDB" id="1258601at2"/>
<gene>
    <name evidence="1" type="ORF">FOF46_23565</name>
</gene>
<dbReference type="EMBL" id="VLNR01000064">
    <property type="protein sequence ID" value="TSE05245.1"/>
    <property type="molecule type" value="Genomic_DNA"/>
</dbReference>
<organism evidence="1 2">
    <name type="scientific">Aquimarina algiphila</name>
    <dbReference type="NCBI Taxonomy" id="2047982"/>
    <lineage>
        <taxon>Bacteria</taxon>
        <taxon>Pseudomonadati</taxon>
        <taxon>Bacteroidota</taxon>
        <taxon>Flavobacteriia</taxon>
        <taxon>Flavobacteriales</taxon>
        <taxon>Flavobacteriaceae</taxon>
        <taxon>Aquimarina</taxon>
    </lineage>
</organism>
<evidence type="ECO:0000313" key="2">
    <source>
        <dbReference type="Proteomes" id="UP000318833"/>
    </source>
</evidence>
<sequence>MLSLEPKIREILEELEQEFKDKHESLGMKATGDWLDSFDIQSRISGGTILANEYTEQLVQGRSPGKMPPIDPIEKWVNVKLGISGKEARGVAFAVATKIKNSGTDWYQQGGSDLVDDVFTDQRRQKIIDDLGTEIGAQVADNLRREIIKVFS</sequence>
<name>A0A554VE53_9FLAO</name>
<dbReference type="AlphaFoldDB" id="A0A554VE53"/>
<evidence type="ECO:0008006" key="3">
    <source>
        <dbReference type="Google" id="ProtNLM"/>
    </source>
</evidence>
<proteinExistence type="predicted"/>
<accession>A0A554VE53</accession>